<dbReference type="GO" id="GO:0003677">
    <property type="term" value="F:DNA binding"/>
    <property type="evidence" value="ECO:0007669"/>
    <property type="project" value="InterPro"/>
</dbReference>
<name>A0A098C295_9BACT</name>
<sequence>MGFSKLKIPKICEYCGKPFEAKTVVTRFCSSYCVNKSGKERRRKAEEEKRKQTILELSATKIAEVQTRPYISVTEATVLFGISKNTVHRLIKAGKIPAHNFGERLTRVSRKHLEAIFTAVELPKEPKDKPIKLQYDNKECYTINEVSEKFGVSPSTVSKVIRRNSIPKRQVGKYVYVPKELIDSVFLKR</sequence>
<keyword evidence="3" id="KW-1185">Reference proteome</keyword>
<dbReference type="OrthoDB" id="1003442at2"/>
<dbReference type="HOGENOM" id="CLU_110599_0_0_10"/>
<dbReference type="Pfam" id="PF12728">
    <property type="entry name" value="HTH_17"/>
    <property type="match status" value="2"/>
</dbReference>
<dbReference type="KEGG" id="pbt:ING2E5B_1784"/>
<feature type="domain" description="Helix-turn-helix" evidence="1">
    <location>
        <begin position="141"/>
        <end position="184"/>
    </location>
</feature>
<dbReference type="EMBL" id="LN515532">
    <property type="protein sequence ID" value="CEA16528.1"/>
    <property type="molecule type" value="Genomic_DNA"/>
</dbReference>
<feature type="domain" description="Helix-turn-helix" evidence="1">
    <location>
        <begin position="70"/>
        <end position="115"/>
    </location>
</feature>
<dbReference type="Gene3D" id="1.10.10.60">
    <property type="entry name" value="Homeodomain-like"/>
    <property type="match status" value="1"/>
</dbReference>
<dbReference type="InterPro" id="IPR041657">
    <property type="entry name" value="HTH_17"/>
</dbReference>
<dbReference type="AlphaFoldDB" id="A0A098C295"/>
<dbReference type="NCBIfam" id="TIGR01764">
    <property type="entry name" value="excise"/>
    <property type="match status" value="1"/>
</dbReference>
<evidence type="ECO:0000313" key="2">
    <source>
        <dbReference type="EMBL" id="CEA16528.1"/>
    </source>
</evidence>
<dbReference type="Proteomes" id="UP000032417">
    <property type="component" value="Chromosome 1"/>
</dbReference>
<gene>
    <name evidence="2" type="ORF">ING2E5B_1784</name>
</gene>
<organism evidence="2 3">
    <name type="scientific">Fermentimonas caenicola</name>
    <dbReference type="NCBI Taxonomy" id="1562970"/>
    <lineage>
        <taxon>Bacteria</taxon>
        <taxon>Pseudomonadati</taxon>
        <taxon>Bacteroidota</taxon>
        <taxon>Bacteroidia</taxon>
        <taxon>Bacteroidales</taxon>
        <taxon>Dysgonomonadaceae</taxon>
        <taxon>Fermentimonas</taxon>
    </lineage>
</organism>
<dbReference type="InterPro" id="IPR010093">
    <property type="entry name" value="SinI_DNA-bd"/>
</dbReference>
<reference evidence="2 3" key="1">
    <citation type="submission" date="2014-08" db="EMBL/GenBank/DDBJ databases">
        <authorList>
            <person name="Wibberg D."/>
        </authorList>
    </citation>
    <scope>NUCLEOTIDE SEQUENCE [LARGE SCALE GENOMIC DNA]</scope>
    <source>
        <strain evidence="3">ING2-E5B</strain>
    </source>
</reference>
<evidence type="ECO:0000259" key="1">
    <source>
        <dbReference type="Pfam" id="PF12728"/>
    </source>
</evidence>
<protein>
    <recommendedName>
        <fullName evidence="1">Helix-turn-helix domain-containing protein</fullName>
    </recommendedName>
</protein>
<proteinExistence type="predicted"/>
<evidence type="ECO:0000313" key="3">
    <source>
        <dbReference type="Proteomes" id="UP000032417"/>
    </source>
</evidence>
<dbReference type="STRING" id="1562970.ING2E5B_1784"/>
<accession>A0A098C295</accession>